<dbReference type="InterPro" id="IPR050469">
    <property type="entry name" value="Diguanylate_Cyclase"/>
</dbReference>
<dbReference type="SUPFAM" id="SSF48452">
    <property type="entry name" value="TPR-like"/>
    <property type="match status" value="2"/>
</dbReference>
<dbReference type="Pfam" id="PF00990">
    <property type="entry name" value="GGDEF"/>
    <property type="match status" value="1"/>
</dbReference>
<dbReference type="NCBIfam" id="TIGR00254">
    <property type="entry name" value="GGDEF"/>
    <property type="match status" value="1"/>
</dbReference>
<evidence type="ECO:0000313" key="3">
    <source>
        <dbReference type="Proteomes" id="UP000722989"/>
    </source>
</evidence>
<dbReference type="InterPro" id="IPR043128">
    <property type="entry name" value="Rev_trsase/Diguanyl_cyclase"/>
</dbReference>
<dbReference type="RefSeq" id="WP_167923798.1">
    <property type="nucleotide sequence ID" value="NZ_JAATVY010000002.1"/>
</dbReference>
<dbReference type="Gene3D" id="1.25.40.10">
    <property type="entry name" value="Tetratricopeptide repeat domain"/>
    <property type="match status" value="1"/>
</dbReference>
<dbReference type="InterPro" id="IPR000160">
    <property type="entry name" value="GGDEF_dom"/>
</dbReference>
<dbReference type="SMART" id="SM00267">
    <property type="entry name" value="GGDEF"/>
    <property type="match status" value="1"/>
</dbReference>
<protein>
    <submittedName>
        <fullName evidence="2">GGDEF domain-containing protein</fullName>
    </submittedName>
</protein>
<organism evidence="2 3">
    <name type="scientific">Planosporangium thailandense</name>
    <dbReference type="NCBI Taxonomy" id="765197"/>
    <lineage>
        <taxon>Bacteria</taxon>
        <taxon>Bacillati</taxon>
        <taxon>Actinomycetota</taxon>
        <taxon>Actinomycetes</taxon>
        <taxon>Micromonosporales</taxon>
        <taxon>Micromonosporaceae</taxon>
        <taxon>Planosporangium</taxon>
    </lineage>
</organism>
<comment type="caution">
    <text evidence="2">The sequence shown here is derived from an EMBL/GenBank/DDBJ whole genome shotgun (WGS) entry which is preliminary data.</text>
</comment>
<dbReference type="Gene3D" id="3.30.70.270">
    <property type="match status" value="1"/>
</dbReference>
<sequence length="530" mass="58777">MSTTRVTERHTAPCSDEQLAELIDAVTRSQDEFDIERALTVAAQVERETGNVELRMRARLLRQNALERKGEVGPAARLAWEVNRWAADHDHRDLLAQSHWQLSRSYHYLGDTASCLDHAVRAVELLDDDAPPLQRGRFLVTLADALGWARSFEEARRRYASAEEIYISLGDVPRHIMVLNNLAYTEYEAGEPERAWAVAQRMQAVAAAHGMPLKEIYHDAVARAQIGIGRPGDAERTLSAVLAEYAPASEEADLLAELLLTLAEAQRLCGGTDRAQETLDRCLRLCEQRGLAEVRVRALREQAELHAARGDFESAYATHKEFYAAAEALRSEEREARARIREAMFETAEARQDARRFWEQARRDPLTGLHNRRYADERLPVLLAHAAQHGEPLAAALIDIDHFKRINDRLSHEVGDRVLAIVAELLATAAAAFDDDDAVLVARMGGEEFLLVLPGSTAEAAGRLEEVRLAVHSYPWQPITGALPVTVSIGAAPALPDSTQSTLLARADAQLYAAKNAGRDRLMIENSLAP</sequence>
<accession>A0ABX0XU14</accession>
<dbReference type="SUPFAM" id="SSF55073">
    <property type="entry name" value="Nucleotide cyclase"/>
    <property type="match status" value="1"/>
</dbReference>
<evidence type="ECO:0000259" key="1">
    <source>
        <dbReference type="PROSITE" id="PS50887"/>
    </source>
</evidence>
<feature type="domain" description="GGDEF" evidence="1">
    <location>
        <begin position="391"/>
        <end position="527"/>
    </location>
</feature>
<dbReference type="Proteomes" id="UP000722989">
    <property type="component" value="Unassembled WGS sequence"/>
</dbReference>
<dbReference type="PROSITE" id="PS50887">
    <property type="entry name" value="GGDEF"/>
    <property type="match status" value="1"/>
</dbReference>
<dbReference type="InterPro" id="IPR011990">
    <property type="entry name" value="TPR-like_helical_dom_sf"/>
</dbReference>
<proteinExistence type="predicted"/>
<dbReference type="PANTHER" id="PTHR45138:SF9">
    <property type="entry name" value="DIGUANYLATE CYCLASE DGCM-RELATED"/>
    <property type="match status" value="1"/>
</dbReference>
<gene>
    <name evidence="2" type="ORF">HC031_04145</name>
</gene>
<reference evidence="2 3" key="1">
    <citation type="submission" date="2020-03" db="EMBL/GenBank/DDBJ databases">
        <title>WGS of the type strain of Planosporangium spp.</title>
        <authorList>
            <person name="Thawai C."/>
        </authorList>
    </citation>
    <scope>NUCLEOTIDE SEQUENCE [LARGE SCALE GENOMIC DNA]</scope>
    <source>
        <strain evidence="2 3">TBRC 5610</strain>
    </source>
</reference>
<evidence type="ECO:0000313" key="2">
    <source>
        <dbReference type="EMBL" id="NJC68920.1"/>
    </source>
</evidence>
<dbReference type="PANTHER" id="PTHR45138">
    <property type="entry name" value="REGULATORY COMPONENTS OF SENSORY TRANSDUCTION SYSTEM"/>
    <property type="match status" value="1"/>
</dbReference>
<dbReference type="InterPro" id="IPR029787">
    <property type="entry name" value="Nucleotide_cyclase"/>
</dbReference>
<dbReference type="CDD" id="cd01949">
    <property type="entry name" value="GGDEF"/>
    <property type="match status" value="1"/>
</dbReference>
<keyword evidence="3" id="KW-1185">Reference proteome</keyword>
<dbReference type="EMBL" id="JAATVY010000002">
    <property type="protein sequence ID" value="NJC68920.1"/>
    <property type="molecule type" value="Genomic_DNA"/>
</dbReference>
<name>A0ABX0XU14_9ACTN</name>